<dbReference type="AlphaFoldDB" id="A0A0R4XC36"/>
<feature type="compositionally biased region" description="Basic and acidic residues" evidence="1">
    <location>
        <begin position="13"/>
        <end position="22"/>
    </location>
</feature>
<feature type="compositionally biased region" description="Acidic residues" evidence="1">
    <location>
        <begin position="45"/>
        <end position="62"/>
    </location>
</feature>
<dbReference type="EMBL" id="JQ241294">
    <property type="protein sequence ID" value="AFU73883.1"/>
    <property type="molecule type" value="Genomic_DNA"/>
</dbReference>
<feature type="non-terminal residue" evidence="2">
    <location>
        <position position="1"/>
    </location>
</feature>
<evidence type="ECO:0000256" key="1">
    <source>
        <dbReference type="SAM" id="MobiDB-lite"/>
    </source>
</evidence>
<organism evidence="2">
    <name type="scientific">Sonneratia griffithii</name>
    <dbReference type="NCBI Taxonomy" id="516017"/>
    <lineage>
        <taxon>Eukaryota</taxon>
        <taxon>Viridiplantae</taxon>
        <taxon>Streptophyta</taxon>
        <taxon>Embryophyta</taxon>
        <taxon>Tracheophyta</taxon>
        <taxon>Spermatophyta</taxon>
        <taxon>Magnoliopsida</taxon>
        <taxon>eudicotyledons</taxon>
        <taxon>Gunneridae</taxon>
        <taxon>Pentapetalae</taxon>
        <taxon>rosids</taxon>
        <taxon>malvids</taxon>
        <taxon>Myrtales</taxon>
        <taxon>Lythraceae</taxon>
        <taxon>Sonneratia</taxon>
    </lineage>
</organism>
<reference evidence="2" key="1">
    <citation type="submission" date="2011-12" db="EMBL/GenBank/DDBJ databases">
        <title>Exploring the speciation and salt adaptation of Sonneratia, a typical mangrove genus, through large scale detection of positive selection using Illumina platform.</title>
        <authorList>
            <person name="Chen S."/>
            <person name="Zhou R."/>
            <person name="Shi S."/>
        </authorList>
    </citation>
    <scope>NUCLEOTIDE SEQUENCE</scope>
</reference>
<feature type="non-terminal residue" evidence="2">
    <location>
        <position position="76"/>
    </location>
</feature>
<proteinExistence type="predicted"/>
<sequence length="76" mass="8745">SQVIPMHPEPEDEPKLEPKPELEEREVDQDPAFSDEAVYNHMSDSEDSEQDESESIENGEEQDQFKAEDLTELKVV</sequence>
<protein>
    <submittedName>
        <fullName evidence="2">Uncharacterized protein</fullName>
    </submittedName>
</protein>
<evidence type="ECO:0000313" key="2">
    <source>
        <dbReference type="EMBL" id="AFU73883.1"/>
    </source>
</evidence>
<feature type="compositionally biased region" description="Basic and acidic residues" evidence="1">
    <location>
        <begin position="63"/>
        <end position="76"/>
    </location>
</feature>
<accession>A0A0R4XC36</accession>
<feature type="region of interest" description="Disordered" evidence="1">
    <location>
        <begin position="1"/>
        <end position="76"/>
    </location>
</feature>
<name>A0A0R4XC36_9MYRT</name>